<reference evidence="1 2" key="1">
    <citation type="journal article" date="2018" name="Nat. Biotechnol.">
        <title>A standardized bacterial taxonomy based on genome phylogeny substantially revises the tree of life.</title>
        <authorList>
            <person name="Parks D.H."/>
            <person name="Chuvochina M."/>
            <person name="Waite D.W."/>
            <person name="Rinke C."/>
            <person name="Skarshewski A."/>
            <person name="Chaumeil P.A."/>
            <person name="Hugenholtz P."/>
        </authorList>
    </citation>
    <scope>NUCLEOTIDE SEQUENCE [LARGE SCALE GENOMIC DNA]</scope>
    <source>
        <strain evidence="1">UBA11728</strain>
    </source>
</reference>
<protein>
    <submittedName>
        <fullName evidence="1">Uncharacterized protein</fullName>
    </submittedName>
</protein>
<proteinExistence type="predicted"/>
<dbReference type="Proteomes" id="UP000262969">
    <property type="component" value="Unassembled WGS sequence"/>
</dbReference>
<evidence type="ECO:0000313" key="2">
    <source>
        <dbReference type="Proteomes" id="UP000262969"/>
    </source>
</evidence>
<sequence length="79" mass="8845">MNPMNPMKLFKIKTAIEAFKANHPKFPLFLNAVSTNALQTGAVIEINVTDVNGKTYSSNLKLTDSDIELIKEMKDTFQN</sequence>
<name>A0A3D2X2S2_9FIRM</name>
<comment type="caution">
    <text evidence="1">The sequence shown here is derived from an EMBL/GenBank/DDBJ whole genome shotgun (WGS) entry which is preliminary data.</text>
</comment>
<dbReference type="EMBL" id="DPVV01000073">
    <property type="protein sequence ID" value="HCL01184.1"/>
    <property type="molecule type" value="Genomic_DNA"/>
</dbReference>
<dbReference type="AlphaFoldDB" id="A0A3D2X2S2"/>
<gene>
    <name evidence="1" type="ORF">DHW61_02020</name>
</gene>
<evidence type="ECO:0000313" key="1">
    <source>
        <dbReference type="EMBL" id="HCL01184.1"/>
    </source>
</evidence>
<accession>A0A3D2X2S2</accession>
<organism evidence="1 2">
    <name type="scientific">Lachnoclostridium phytofermentans</name>
    <dbReference type="NCBI Taxonomy" id="66219"/>
    <lineage>
        <taxon>Bacteria</taxon>
        <taxon>Bacillati</taxon>
        <taxon>Bacillota</taxon>
        <taxon>Clostridia</taxon>
        <taxon>Lachnospirales</taxon>
        <taxon>Lachnospiraceae</taxon>
    </lineage>
</organism>